<protein>
    <submittedName>
        <fullName evidence="1">Jg27128 protein</fullName>
    </submittedName>
</protein>
<dbReference type="Proteomes" id="UP000838756">
    <property type="component" value="Unassembled WGS sequence"/>
</dbReference>
<sequence>MRPCRALLHCATATVVHRAELQAHRRGSDQAVALVRLRPRGLATTLACRGRLPGGPGGPGGPSMMPVGKASPFSVVVKPRSPLSPLSPCASDTVRITLHYASAGQEPAFALVRVLLF</sequence>
<comment type="caution">
    <text evidence="1">The sequence shown here is derived from an EMBL/GenBank/DDBJ whole genome shotgun (WGS) entry which is preliminary data.</text>
</comment>
<name>A0A8S4QEW5_9NEOP</name>
<evidence type="ECO:0000313" key="2">
    <source>
        <dbReference type="Proteomes" id="UP000838756"/>
    </source>
</evidence>
<accession>A0A8S4QEW5</accession>
<dbReference type="EMBL" id="CAKXAJ010003837">
    <property type="protein sequence ID" value="CAH2208528.1"/>
    <property type="molecule type" value="Genomic_DNA"/>
</dbReference>
<reference evidence="1" key="1">
    <citation type="submission" date="2022-03" db="EMBL/GenBank/DDBJ databases">
        <authorList>
            <person name="Lindestad O."/>
        </authorList>
    </citation>
    <scope>NUCLEOTIDE SEQUENCE</scope>
</reference>
<proteinExistence type="predicted"/>
<keyword evidence="2" id="KW-1185">Reference proteome</keyword>
<evidence type="ECO:0000313" key="1">
    <source>
        <dbReference type="EMBL" id="CAH2208528.1"/>
    </source>
</evidence>
<dbReference type="AlphaFoldDB" id="A0A8S4QEW5"/>
<gene>
    <name evidence="1" type="primary">jg27128</name>
    <name evidence="1" type="ORF">PAEG_LOCUS1136</name>
</gene>
<organism evidence="1 2">
    <name type="scientific">Pararge aegeria aegeria</name>
    <dbReference type="NCBI Taxonomy" id="348720"/>
    <lineage>
        <taxon>Eukaryota</taxon>
        <taxon>Metazoa</taxon>
        <taxon>Ecdysozoa</taxon>
        <taxon>Arthropoda</taxon>
        <taxon>Hexapoda</taxon>
        <taxon>Insecta</taxon>
        <taxon>Pterygota</taxon>
        <taxon>Neoptera</taxon>
        <taxon>Endopterygota</taxon>
        <taxon>Lepidoptera</taxon>
        <taxon>Glossata</taxon>
        <taxon>Ditrysia</taxon>
        <taxon>Papilionoidea</taxon>
        <taxon>Nymphalidae</taxon>
        <taxon>Satyrinae</taxon>
        <taxon>Satyrini</taxon>
        <taxon>Parargina</taxon>
        <taxon>Pararge</taxon>
    </lineage>
</organism>